<comment type="caution">
    <text evidence="2">The sequence shown here is derived from an EMBL/GenBank/DDBJ whole genome shotgun (WGS) entry which is preliminary data.</text>
</comment>
<feature type="chain" id="PRO_5045843796" evidence="1">
    <location>
        <begin position="21"/>
        <end position="99"/>
    </location>
</feature>
<evidence type="ECO:0000313" key="2">
    <source>
        <dbReference type="EMBL" id="MCH5598899.1"/>
    </source>
</evidence>
<dbReference type="EMBL" id="JAKWBL010000002">
    <property type="protein sequence ID" value="MCH5598899.1"/>
    <property type="molecule type" value="Genomic_DNA"/>
</dbReference>
<keyword evidence="3" id="KW-1185">Reference proteome</keyword>
<keyword evidence="1" id="KW-0732">Signal</keyword>
<gene>
    <name evidence="2" type="ORF">MKP09_13775</name>
</gene>
<protein>
    <submittedName>
        <fullName evidence="2">Uncharacterized protein</fullName>
    </submittedName>
</protein>
<feature type="signal peptide" evidence="1">
    <location>
        <begin position="1"/>
        <end position="20"/>
    </location>
</feature>
<reference evidence="2 3" key="1">
    <citation type="submission" date="2022-02" db="EMBL/GenBank/DDBJ databases">
        <authorList>
            <person name="Min J."/>
        </authorList>
    </citation>
    <scope>NUCLEOTIDE SEQUENCE [LARGE SCALE GENOMIC DNA]</scope>
    <source>
        <strain evidence="2 3">GR10-1</strain>
    </source>
</reference>
<proteinExistence type="predicted"/>
<organism evidence="2 3">
    <name type="scientific">Niabella ginsengisoli</name>
    <dbReference type="NCBI Taxonomy" id="522298"/>
    <lineage>
        <taxon>Bacteria</taxon>
        <taxon>Pseudomonadati</taxon>
        <taxon>Bacteroidota</taxon>
        <taxon>Chitinophagia</taxon>
        <taxon>Chitinophagales</taxon>
        <taxon>Chitinophagaceae</taxon>
        <taxon>Niabella</taxon>
    </lineage>
</organism>
<accession>A0ABS9SKI7</accession>
<name>A0ABS9SKI7_9BACT</name>
<evidence type="ECO:0000313" key="3">
    <source>
        <dbReference type="Proteomes" id="UP001202248"/>
    </source>
</evidence>
<dbReference type="RefSeq" id="WP_240830565.1">
    <property type="nucleotide sequence ID" value="NZ_JAKWBL010000002.1"/>
</dbReference>
<sequence>MKKLILTLSALCFIAVPGFAQEVEKAEEEGEKGTWEISLSPIYSYVPSLSESLLKSEFHVTYWVNAKWGGGVSYTHKFIDGEEINDDIALIGSWNVKNT</sequence>
<evidence type="ECO:0000256" key="1">
    <source>
        <dbReference type="SAM" id="SignalP"/>
    </source>
</evidence>
<dbReference type="Proteomes" id="UP001202248">
    <property type="component" value="Unassembled WGS sequence"/>
</dbReference>